<dbReference type="InterPro" id="IPR018905">
    <property type="entry name" value="A-galactase_NEW3"/>
</dbReference>
<feature type="domain" description="Alpha-galactosidase NEW3" evidence="3">
    <location>
        <begin position="267"/>
        <end position="342"/>
    </location>
</feature>
<dbReference type="Proteomes" id="UP000215767">
    <property type="component" value="Unassembled WGS sequence"/>
</dbReference>
<gene>
    <name evidence="4" type="ORF">CAL28_01250</name>
</gene>
<keyword evidence="1" id="KW-0472">Membrane</keyword>
<dbReference type="Gene3D" id="2.60.40.10">
    <property type="entry name" value="Immunoglobulins"/>
    <property type="match status" value="1"/>
</dbReference>
<keyword evidence="1" id="KW-1133">Transmembrane helix</keyword>
<dbReference type="PANTHER" id="PTHR39198:SF1">
    <property type="entry name" value="ALPHA-GALACTOSIDASE NEW3 DOMAIN-CONTAINING PROTEIN"/>
    <property type="match status" value="1"/>
</dbReference>
<feature type="chain" id="PRO_5012898838" description="Alpha-galactosidase NEW3 domain-containing protein" evidence="2">
    <location>
        <begin position="23"/>
        <end position="387"/>
    </location>
</feature>
<dbReference type="InterPro" id="IPR013783">
    <property type="entry name" value="Ig-like_fold"/>
</dbReference>
<dbReference type="PANTHER" id="PTHR39198">
    <property type="entry name" value="HYPOTHETICAL MEMBRANE PROTEIN, CONSERVED"/>
    <property type="match status" value="1"/>
</dbReference>
<dbReference type="AlphaFoldDB" id="A0A261UYP4"/>
<evidence type="ECO:0000256" key="2">
    <source>
        <dbReference type="SAM" id="SignalP"/>
    </source>
</evidence>
<dbReference type="OrthoDB" id="8631677at2"/>
<keyword evidence="2" id="KW-0732">Signal</keyword>
<dbReference type="EMBL" id="NEVS01000001">
    <property type="protein sequence ID" value="OZI66400.1"/>
    <property type="molecule type" value="Genomic_DNA"/>
</dbReference>
<feature type="transmembrane region" description="Helical" evidence="1">
    <location>
        <begin position="361"/>
        <end position="382"/>
    </location>
</feature>
<keyword evidence="5" id="KW-1185">Reference proteome</keyword>
<evidence type="ECO:0000313" key="5">
    <source>
        <dbReference type="Proteomes" id="UP000215767"/>
    </source>
</evidence>
<dbReference type="Pfam" id="PF10633">
    <property type="entry name" value="NPCBM_assoc"/>
    <property type="match status" value="1"/>
</dbReference>
<sequence>MRKMLSRLACVAALLASFGAFAQNARDIKGLYLLTDYPAITVQPGTTSTIDLRLRNFGLPPARLNLQVQDVPKGWTATLLGGGQPVGAAMAIADDTVSLQLRLAVPADAGTQPHTFTVVADGSGQHVTLPVEVMLSKQLPAKLTLDTPLPSIKGGARSSFDYQFTVKNDSGKDLNVALDAKTPQYFDATFTEGYGSQQISTLPIKAGQSKDVKLSVRPPGSAKPGDYPIGVTASADGVQASSALQLQITGQPALHIAGRDGLMSGSAEAGKTSTLPVIVANDGGADADAVQLSAQAPSGWRVDFEPKTIPHVAAGQQVEVQAHITPSPRSLAGDYMATLNANAGSQSATGEFRVTVSTSSLWGIIGAVIIAVALLILVGAVARFGRR</sequence>
<feature type="signal peptide" evidence="2">
    <location>
        <begin position="1"/>
        <end position="22"/>
    </location>
</feature>
<accession>A0A261UYP4</accession>
<reference evidence="5" key="1">
    <citation type="submission" date="2017-05" db="EMBL/GenBank/DDBJ databases">
        <title>Complete and WGS of Bordetella genogroups.</title>
        <authorList>
            <person name="Spilker T."/>
            <person name="Lipuma J."/>
        </authorList>
    </citation>
    <scope>NUCLEOTIDE SEQUENCE [LARGE SCALE GENOMIC DNA]</scope>
    <source>
        <strain evidence="5">AU8856</strain>
    </source>
</reference>
<evidence type="ECO:0000259" key="3">
    <source>
        <dbReference type="Pfam" id="PF10633"/>
    </source>
</evidence>
<name>A0A261UYP4_9BORD</name>
<comment type="caution">
    <text evidence="4">The sequence shown here is derived from an EMBL/GenBank/DDBJ whole genome shotgun (WGS) entry which is preliminary data.</text>
</comment>
<keyword evidence="1" id="KW-0812">Transmembrane</keyword>
<evidence type="ECO:0000256" key="1">
    <source>
        <dbReference type="SAM" id="Phobius"/>
    </source>
</evidence>
<evidence type="ECO:0000313" key="4">
    <source>
        <dbReference type="EMBL" id="OZI66400.1"/>
    </source>
</evidence>
<organism evidence="4 5">
    <name type="scientific">Bordetella genomosp. 11</name>
    <dbReference type="NCBI Taxonomy" id="1416808"/>
    <lineage>
        <taxon>Bacteria</taxon>
        <taxon>Pseudomonadati</taxon>
        <taxon>Pseudomonadota</taxon>
        <taxon>Betaproteobacteria</taxon>
        <taxon>Burkholderiales</taxon>
        <taxon>Alcaligenaceae</taxon>
        <taxon>Bordetella</taxon>
    </lineage>
</organism>
<protein>
    <recommendedName>
        <fullName evidence="3">Alpha-galactosidase NEW3 domain-containing protein</fullName>
    </recommendedName>
</protein>
<proteinExistence type="predicted"/>